<organism evidence="2 3">
    <name type="scientific">Drosophila navojoa</name>
    <name type="common">Fruit fly</name>
    <dbReference type="NCBI Taxonomy" id="7232"/>
    <lineage>
        <taxon>Eukaryota</taxon>
        <taxon>Metazoa</taxon>
        <taxon>Ecdysozoa</taxon>
        <taxon>Arthropoda</taxon>
        <taxon>Hexapoda</taxon>
        <taxon>Insecta</taxon>
        <taxon>Pterygota</taxon>
        <taxon>Neoptera</taxon>
        <taxon>Endopterygota</taxon>
        <taxon>Diptera</taxon>
        <taxon>Brachycera</taxon>
        <taxon>Muscomorpha</taxon>
        <taxon>Ephydroidea</taxon>
        <taxon>Drosophilidae</taxon>
        <taxon>Drosophila</taxon>
    </lineage>
</organism>
<feature type="compositionally biased region" description="Polar residues" evidence="1">
    <location>
        <begin position="41"/>
        <end position="56"/>
    </location>
</feature>
<sequence length="80" mass="9062">MRKSNGRKEGEMQWKLGRSEKRMSGRPSDRATGRTDGATDRWTQANADDVVNSAQPNYDNNNNNNYNDNNNTKEIANVSK</sequence>
<keyword evidence="3" id="KW-1185">Reference proteome</keyword>
<feature type="region of interest" description="Disordered" evidence="1">
    <location>
        <begin position="1"/>
        <end position="80"/>
    </location>
</feature>
<feature type="compositionally biased region" description="Basic and acidic residues" evidence="1">
    <location>
        <begin position="1"/>
        <end position="39"/>
    </location>
</feature>
<evidence type="ECO:0000313" key="2">
    <source>
        <dbReference type="EMBL" id="TDG42713.1"/>
    </source>
</evidence>
<proteinExistence type="predicted"/>
<comment type="caution">
    <text evidence="2">The sequence shown here is derived from an EMBL/GenBank/DDBJ whole genome shotgun (WGS) entry which is preliminary data.</text>
</comment>
<name>A0A484B1U8_DRONA</name>
<dbReference type="Proteomes" id="UP000295192">
    <property type="component" value="Unassembled WGS sequence"/>
</dbReference>
<accession>A0A484B1U8</accession>
<dbReference type="EMBL" id="LSRL02000204">
    <property type="protein sequence ID" value="TDG42713.1"/>
    <property type="molecule type" value="Genomic_DNA"/>
</dbReference>
<reference evidence="2 3" key="1">
    <citation type="journal article" date="2019" name="J. Hered.">
        <title>An Improved Genome Assembly for Drosophila navojoa, the Basal Species in the mojavensis Cluster.</title>
        <authorList>
            <person name="Vanderlinde T."/>
            <person name="Dupim E.G."/>
            <person name="Nazario-Yepiz N.O."/>
            <person name="Carvalho A.B."/>
        </authorList>
    </citation>
    <scope>NUCLEOTIDE SEQUENCE [LARGE SCALE GENOMIC DNA]</scope>
    <source>
        <strain evidence="2">Navoj_Jal97</strain>
        <tissue evidence="2">Whole organism</tissue>
    </source>
</reference>
<gene>
    <name evidence="2" type="ORF">AWZ03_010866</name>
</gene>
<feature type="compositionally biased region" description="Low complexity" evidence="1">
    <location>
        <begin position="57"/>
        <end position="70"/>
    </location>
</feature>
<dbReference type="AlphaFoldDB" id="A0A484B1U8"/>
<evidence type="ECO:0000256" key="1">
    <source>
        <dbReference type="SAM" id="MobiDB-lite"/>
    </source>
</evidence>
<evidence type="ECO:0000313" key="3">
    <source>
        <dbReference type="Proteomes" id="UP000295192"/>
    </source>
</evidence>
<protein>
    <submittedName>
        <fullName evidence="2">Uncharacterized protein</fullName>
    </submittedName>
</protein>